<proteinExistence type="predicted"/>
<dbReference type="PROSITE" id="PS50950">
    <property type="entry name" value="ZF_THAP"/>
    <property type="match status" value="1"/>
</dbReference>
<evidence type="ECO:0000313" key="7">
    <source>
        <dbReference type="EMBL" id="CAK1593324.1"/>
    </source>
</evidence>
<dbReference type="Pfam" id="PF05485">
    <property type="entry name" value="THAP"/>
    <property type="match status" value="1"/>
</dbReference>
<dbReference type="InterPro" id="IPR055035">
    <property type="entry name" value="THAP9_C"/>
</dbReference>
<dbReference type="EMBL" id="CAVLGL010000088">
    <property type="protein sequence ID" value="CAK1593324.1"/>
    <property type="molecule type" value="Genomic_DNA"/>
</dbReference>
<protein>
    <recommendedName>
        <fullName evidence="6">THAP-type domain-containing protein</fullName>
    </recommendedName>
</protein>
<dbReference type="InterPro" id="IPR048365">
    <property type="entry name" value="TNP-like_RNaseH_N"/>
</dbReference>
<evidence type="ECO:0000259" key="6">
    <source>
        <dbReference type="PROSITE" id="PS50950"/>
    </source>
</evidence>
<dbReference type="Pfam" id="PF21787">
    <property type="entry name" value="TNP-like_RNaseH_N"/>
    <property type="match status" value="1"/>
</dbReference>
<dbReference type="Pfam" id="PF12017">
    <property type="entry name" value="Tnp_P_element"/>
    <property type="match status" value="1"/>
</dbReference>
<evidence type="ECO:0000256" key="3">
    <source>
        <dbReference type="ARBA" id="ARBA00022833"/>
    </source>
</evidence>
<evidence type="ECO:0000256" key="2">
    <source>
        <dbReference type="ARBA" id="ARBA00022771"/>
    </source>
</evidence>
<accession>A0AAV1LE76</accession>
<dbReference type="Pfam" id="PF22824">
    <property type="entry name" value="THAP9_C"/>
    <property type="match status" value="1"/>
</dbReference>
<dbReference type="InterPro" id="IPR006612">
    <property type="entry name" value="THAP_Znf"/>
</dbReference>
<dbReference type="AlphaFoldDB" id="A0AAV1LE76"/>
<dbReference type="Gene3D" id="6.20.210.20">
    <property type="entry name" value="THAP domain"/>
    <property type="match status" value="1"/>
</dbReference>
<dbReference type="Pfam" id="PF21789">
    <property type="entry name" value="TNP-like_RNaseH_C"/>
    <property type="match status" value="1"/>
</dbReference>
<comment type="caution">
    <text evidence="7">The sequence shown here is derived from an EMBL/GenBank/DDBJ whole genome shotgun (WGS) entry which is preliminary data.</text>
</comment>
<dbReference type="SUPFAM" id="SSF57716">
    <property type="entry name" value="Glucocorticoid receptor-like (DNA-binding domain)"/>
    <property type="match status" value="1"/>
</dbReference>
<dbReference type="SMART" id="SM00980">
    <property type="entry name" value="THAP"/>
    <property type="match status" value="1"/>
</dbReference>
<sequence>MVSCSILGCNSISQRKSDNITFHRFPKESAIRNCWIIATGRDNWQPTKHSRVCSKHFEPHCFRRTKCLTLLSLRSIPKLYVHPQLESPVETSPRKRKLQYKLLQKTNLTNKQKKKIAVLRSKSWRLQKKNANLSSVIEVLKAESLINQETADALASIDPINKDILKRVAGISSCKKYSPVLRKFALTLHFISPRAYDFVRKSFNTCLPHPQTLTRWYQCVDGEPGFTKESLDALKLLVKNSSKQLYAALCFDEMAIRKHVEWDGENYIGFANTGNNVENDELPIAKEALTFMLTFVNGTWKIPIGYFNINSITAEQKAALVKHCIDLVEGCGINLISVTFDGCAANFSMAKVLGCKLDGDANNFDTSFYHNGKKVVIFLDPSHMIKLVRNALGDKNILISAEGEIISWDYVKRLVDLQENEGFHLGNKLSKNRINFRKQIMKVKLAVQVFSESVADALEFCRDNLNLNEFSDCGGTVKFIRNINALFDVMNSRNLKAFGYKQPISEKNIDHIQTFLNDLYDYIKNLKYEDSLILYSQRKTGFFGFLLCIKSLFSLYENYVQPKKIQFLCTYKLSQDHIECFFSAIRAKGGYNNNPTARQFKAAYKRMLVHGELKHITTGNCVALDDINILTATRPEIALNATTIGNRCIESETATEGNYSTVVPSDHDYVMDPTILTEFSRQVITYIAGFVVHKMQSEIKCFKCLDALVSPEPYKSLQLKKDKGGLHYPSKEVVLICEIAEKIYRTNKPFGKKNSMHYILQQCLKKCLHLKLFSDEHFTERVIYNHYPLLIKCISKHYLNARIHYATKKIVESGEKIRNFYTKLIIFKGQ</sequence>
<evidence type="ECO:0000256" key="1">
    <source>
        <dbReference type="ARBA" id="ARBA00022723"/>
    </source>
</evidence>
<name>A0AAV1LE76_9NEOP</name>
<feature type="domain" description="THAP-type" evidence="6">
    <location>
        <begin position="1"/>
        <end position="80"/>
    </location>
</feature>
<keyword evidence="3" id="KW-0862">Zinc</keyword>
<evidence type="ECO:0000313" key="8">
    <source>
        <dbReference type="Proteomes" id="UP001314205"/>
    </source>
</evidence>
<evidence type="ECO:0000256" key="5">
    <source>
        <dbReference type="PROSITE-ProRule" id="PRU00309"/>
    </source>
</evidence>
<organism evidence="7 8">
    <name type="scientific">Parnassius mnemosyne</name>
    <name type="common">clouded apollo</name>
    <dbReference type="NCBI Taxonomy" id="213953"/>
    <lineage>
        <taxon>Eukaryota</taxon>
        <taxon>Metazoa</taxon>
        <taxon>Ecdysozoa</taxon>
        <taxon>Arthropoda</taxon>
        <taxon>Hexapoda</taxon>
        <taxon>Insecta</taxon>
        <taxon>Pterygota</taxon>
        <taxon>Neoptera</taxon>
        <taxon>Endopterygota</taxon>
        <taxon>Lepidoptera</taxon>
        <taxon>Glossata</taxon>
        <taxon>Ditrysia</taxon>
        <taxon>Papilionoidea</taxon>
        <taxon>Papilionidae</taxon>
        <taxon>Parnassiinae</taxon>
        <taxon>Parnassini</taxon>
        <taxon>Parnassius</taxon>
        <taxon>Driopa</taxon>
    </lineage>
</organism>
<evidence type="ECO:0000256" key="4">
    <source>
        <dbReference type="ARBA" id="ARBA00023125"/>
    </source>
</evidence>
<dbReference type="Pfam" id="PF21788">
    <property type="entry name" value="TNP-like_GBD"/>
    <property type="match status" value="1"/>
</dbReference>
<dbReference type="InterPro" id="IPR021896">
    <property type="entry name" value="THAP9-like_HTH"/>
</dbReference>
<dbReference type="PANTHER" id="PTHR47577:SF2">
    <property type="entry name" value="THAP DOMAIN CONTAINING 9"/>
    <property type="match status" value="1"/>
</dbReference>
<dbReference type="InterPro" id="IPR048366">
    <property type="entry name" value="TNP-like_GBD"/>
</dbReference>
<dbReference type="GO" id="GO:0003677">
    <property type="term" value="F:DNA binding"/>
    <property type="evidence" value="ECO:0007669"/>
    <property type="project" value="UniProtKB-UniRule"/>
</dbReference>
<keyword evidence="4 5" id="KW-0238">DNA-binding</keyword>
<dbReference type="PANTHER" id="PTHR47577">
    <property type="entry name" value="THAP DOMAIN-CONTAINING PROTEIN 6"/>
    <property type="match status" value="1"/>
</dbReference>
<dbReference type="Proteomes" id="UP001314205">
    <property type="component" value="Unassembled WGS sequence"/>
</dbReference>
<reference evidence="7 8" key="1">
    <citation type="submission" date="2023-11" db="EMBL/GenBank/DDBJ databases">
        <authorList>
            <person name="Hedman E."/>
            <person name="Englund M."/>
            <person name="Stromberg M."/>
            <person name="Nyberg Akerstrom W."/>
            <person name="Nylinder S."/>
            <person name="Jareborg N."/>
            <person name="Kallberg Y."/>
            <person name="Kronander E."/>
        </authorList>
    </citation>
    <scope>NUCLEOTIDE SEQUENCE [LARGE SCALE GENOMIC DNA]</scope>
</reference>
<dbReference type="SMART" id="SM00692">
    <property type="entry name" value="DM3"/>
    <property type="match status" value="1"/>
</dbReference>
<keyword evidence="8" id="KW-1185">Reference proteome</keyword>
<gene>
    <name evidence="7" type="ORF">PARMNEM_LOCUS13115</name>
</gene>
<dbReference type="InterPro" id="IPR038441">
    <property type="entry name" value="THAP_Znf_sf"/>
</dbReference>
<keyword evidence="2 5" id="KW-0863">Zinc-finger</keyword>
<dbReference type="InterPro" id="IPR048367">
    <property type="entry name" value="TNP-like_RNaseH_C"/>
</dbReference>
<keyword evidence="1" id="KW-0479">Metal-binding</keyword>
<dbReference type="GO" id="GO:0008270">
    <property type="term" value="F:zinc ion binding"/>
    <property type="evidence" value="ECO:0007669"/>
    <property type="project" value="UniProtKB-KW"/>
</dbReference>